<proteinExistence type="predicted"/>
<gene>
    <name evidence="1" type="ORF">SAMN04488136_12778</name>
</gene>
<protein>
    <recommendedName>
        <fullName evidence="3">Ribbon-helix-helix protein, copG family</fullName>
    </recommendedName>
</protein>
<evidence type="ECO:0000313" key="1">
    <source>
        <dbReference type="EMBL" id="SDH75475.1"/>
    </source>
</evidence>
<dbReference type="AlphaFoldDB" id="A0A1G8F009"/>
<dbReference type="STRING" id="861298.SAMN04488136_12778"/>
<dbReference type="RefSeq" id="WP_093277708.1">
    <property type="nucleotide sequence ID" value="NZ_FNDD01000027.1"/>
</dbReference>
<reference evidence="2" key="1">
    <citation type="submission" date="2016-10" db="EMBL/GenBank/DDBJ databases">
        <authorList>
            <person name="Varghese N."/>
            <person name="Submissions S."/>
        </authorList>
    </citation>
    <scope>NUCLEOTIDE SEQUENCE [LARGE SCALE GENOMIC DNA]</scope>
    <source>
        <strain evidence="2">CGMCC 1.10228</strain>
    </source>
</reference>
<name>A0A1G8F009_9VIBR</name>
<dbReference type="OrthoDB" id="9891813at2"/>
<accession>A0A1G8F009</accession>
<dbReference type="EMBL" id="FNDD01000027">
    <property type="protein sequence ID" value="SDH75475.1"/>
    <property type="molecule type" value="Genomic_DNA"/>
</dbReference>
<keyword evidence="2" id="KW-1185">Reference proteome</keyword>
<evidence type="ECO:0000313" key="2">
    <source>
        <dbReference type="Proteomes" id="UP000198854"/>
    </source>
</evidence>
<evidence type="ECO:0008006" key="3">
    <source>
        <dbReference type="Google" id="ProtNLM"/>
    </source>
</evidence>
<dbReference type="Proteomes" id="UP000198854">
    <property type="component" value="Unassembled WGS sequence"/>
</dbReference>
<organism evidence="1 2">
    <name type="scientific">Vibrio xiamenensis</name>
    <dbReference type="NCBI Taxonomy" id="861298"/>
    <lineage>
        <taxon>Bacteria</taxon>
        <taxon>Pseudomonadati</taxon>
        <taxon>Pseudomonadota</taxon>
        <taxon>Gammaproteobacteria</taxon>
        <taxon>Vibrionales</taxon>
        <taxon>Vibrionaceae</taxon>
        <taxon>Vibrio</taxon>
    </lineage>
</organism>
<sequence length="96" mass="10809">MSEFTSKTYGVRFTADVEAQIQREADRTGQSKTEVIRAATVRQLSQASIELQMKQLELRLLRNSFEMNSAIVGLTDEQRNQAAKAFNQSIGQELIS</sequence>